<evidence type="ECO:0000256" key="1">
    <source>
        <dbReference type="SAM" id="Phobius"/>
    </source>
</evidence>
<keyword evidence="1" id="KW-0812">Transmembrane</keyword>
<keyword evidence="3" id="KW-1185">Reference proteome</keyword>
<protein>
    <recommendedName>
        <fullName evidence="4">Tetratricopeptide repeat-containing protein</fullName>
    </recommendedName>
</protein>
<feature type="transmembrane region" description="Helical" evidence="1">
    <location>
        <begin position="6"/>
        <end position="24"/>
    </location>
</feature>
<dbReference type="RefSeq" id="WP_091688875.1">
    <property type="nucleotide sequence ID" value="NZ_BAABFM010000031.1"/>
</dbReference>
<dbReference type="SUPFAM" id="SSF48452">
    <property type="entry name" value="TPR-like"/>
    <property type="match status" value="1"/>
</dbReference>
<evidence type="ECO:0008006" key="4">
    <source>
        <dbReference type="Google" id="ProtNLM"/>
    </source>
</evidence>
<sequence length="206" mass="23473">MSLPPIPLMLIIIISFTIWLHFMIRKSERSSRKNTEQFWEKETKSNHVRKADISDLDYIKIPMDTLPIVETADETLLSIHKTITDLSQKSILNLTGLSNTELKLSYGVANLTFLSECDANFTLLARTLYQWGSYLYQEGNTEDALKVLEFGITCKTDVGKHYHLLATIYKNTNNSDKITHLIEVAESLSSLSKDSILKDLNTIQET</sequence>
<proteinExistence type="predicted"/>
<accession>A0A1I5IT43</accession>
<evidence type="ECO:0000313" key="2">
    <source>
        <dbReference type="EMBL" id="SFO63735.1"/>
    </source>
</evidence>
<gene>
    <name evidence="2" type="ORF">SAMN04489757_15221</name>
</gene>
<dbReference type="Proteomes" id="UP000198806">
    <property type="component" value="Unassembled WGS sequence"/>
</dbReference>
<name>A0A1I5IT43_9FIRM</name>
<keyword evidence="1" id="KW-0472">Membrane</keyword>
<evidence type="ECO:0000313" key="3">
    <source>
        <dbReference type="Proteomes" id="UP000198806"/>
    </source>
</evidence>
<dbReference type="EMBL" id="FOWD01000052">
    <property type="protein sequence ID" value="SFO63735.1"/>
    <property type="molecule type" value="Genomic_DNA"/>
</dbReference>
<keyword evidence="1" id="KW-1133">Transmembrane helix</keyword>
<dbReference type="InterPro" id="IPR011990">
    <property type="entry name" value="TPR-like_helical_dom_sf"/>
</dbReference>
<reference evidence="2" key="1">
    <citation type="submission" date="2016-10" db="EMBL/GenBank/DDBJ databases">
        <authorList>
            <person name="de Groot N.N."/>
        </authorList>
    </citation>
    <scope>NUCLEOTIDE SEQUENCE [LARGE SCALE GENOMIC DNA]</scope>
    <source>
        <strain evidence="2">DSM 1283</strain>
    </source>
</reference>
<dbReference type="AlphaFoldDB" id="A0A1I5IT43"/>
<organism evidence="2 3">
    <name type="scientific">Anaerocolumna aminovalerica</name>
    <dbReference type="NCBI Taxonomy" id="1527"/>
    <lineage>
        <taxon>Bacteria</taxon>
        <taxon>Bacillati</taxon>
        <taxon>Bacillota</taxon>
        <taxon>Clostridia</taxon>
        <taxon>Lachnospirales</taxon>
        <taxon>Lachnospiraceae</taxon>
        <taxon>Anaerocolumna</taxon>
    </lineage>
</organism>